<evidence type="ECO:0000313" key="6">
    <source>
        <dbReference type="EMBL" id="TFC16258.1"/>
    </source>
</evidence>
<dbReference type="EMBL" id="SOFP01000042">
    <property type="protein sequence ID" value="TFC16258.1"/>
    <property type="molecule type" value="Genomic_DNA"/>
</dbReference>
<dbReference type="PANTHER" id="PTHR37419:SF8">
    <property type="entry name" value="TOXIN YJJJ"/>
    <property type="match status" value="1"/>
</dbReference>
<comment type="caution">
    <text evidence="6">The sequence shown here is derived from an EMBL/GenBank/DDBJ whole genome shotgun (WGS) entry which is preliminary data.</text>
</comment>
<accession>A0A4R8WU17</accession>
<proteinExistence type="inferred from homology"/>
<name>A0A4R8WU17_9MICO</name>
<evidence type="ECO:0000256" key="2">
    <source>
        <dbReference type="ARBA" id="ARBA00022679"/>
    </source>
</evidence>
<dbReference type="Gene3D" id="1.10.1070.20">
    <property type="match status" value="1"/>
</dbReference>
<dbReference type="Pfam" id="PF13657">
    <property type="entry name" value="Couple_hipA"/>
    <property type="match status" value="1"/>
</dbReference>
<evidence type="ECO:0000256" key="3">
    <source>
        <dbReference type="ARBA" id="ARBA00022777"/>
    </source>
</evidence>
<evidence type="ECO:0000256" key="1">
    <source>
        <dbReference type="ARBA" id="ARBA00010164"/>
    </source>
</evidence>
<dbReference type="Pfam" id="PF07804">
    <property type="entry name" value="HipA_C"/>
    <property type="match status" value="1"/>
</dbReference>
<evidence type="ECO:0000259" key="5">
    <source>
        <dbReference type="Pfam" id="PF13657"/>
    </source>
</evidence>
<keyword evidence="3" id="KW-0418">Kinase</keyword>
<evidence type="ECO:0000313" key="7">
    <source>
        <dbReference type="Proteomes" id="UP000298412"/>
    </source>
</evidence>
<protein>
    <submittedName>
        <fullName evidence="6">Type II toxin-antitoxin system HipA family toxin</fullName>
    </submittedName>
</protein>
<dbReference type="Proteomes" id="UP000298412">
    <property type="component" value="Unassembled WGS sequence"/>
</dbReference>
<dbReference type="AlphaFoldDB" id="A0A4R8WU17"/>
<dbReference type="InterPro" id="IPR012893">
    <property type="entry name" value="HipA-like_C"/>
</dbReference>
<dbReference type="GO" id="GO:0005829">
    <property type="term" value="C:cytosol"/>
    <property type="evidence" value="ECO:0007669"/>
    <property type="project" value="TreeGrafter"/>
</dbReference>
<dbReference type="OrthoDB" id="3182374at2"/>
<sequence length="470" mass="51565">MTVSVIRETHVFIELGDGTPTFVGVLKPSFSGGRNLASASFQYDSAYLSHPRAYAISPELPLASKRTFTPENMTMFGAFADASPDMWGKKIIQANHTLRLEKEPGLERGLGDFDYLVKVSDFTRMGALRLRAPTGGNWLASDSEAANIHELEKVLAVARRYEDQVASDEDLAYLADIATSLGGARPKANVITESGNLAIAKLPHSKDGNIDVESWEALALTLAGKIGIRTPEFTHRRAGTENSVLVVHRFDRIGERRLGYMSASTAMEVGSFSEGNATYQEFADTVTELSSQPTTDLHELFTRVALTVLINNVDDHWRNHGFLHDGSGWRLSPVFDVNPSTSHSVNSRAINETDDPRNRDIRNLAAVSESFNLTRRQAREIIHNVAVQVEKWPNIATSIGIPAAQQKMMSRAFDTHKISIARNFSPLTPPAVVDLIRPAETAPAGAVWVAPHMRDGAEVTGHWRSARGSN</sequence>
<dbReference type="PANTHER" id="PTHR37419">
    <property type="entry name" value="SERINE/THREONINE-PROTEIN KINASE TOXIN HIPA"/>
    <property type="match status" value="1"/>
</dbReference>
<dbReference type="InterPro" id="IPR017508">
    <property type="entry name" value="HipA_N1"/>
</dbReference>
<keyword evidence="2" id="KW-0808">Transferase</keyword>
<organism evidence="6 7">
    <name type="scientific">Cryobacterium algoritolerans</name>
    <dbReference type="NCBI Taxonomy" id="1259184"/>
    <lineage>
        <taxon>Bacteria</taxon>
        <taxon>Bacillati</taxon>
        <taxon>Actinomycetota</taxon>
        <taxon>Actinomycetes</taxon>
        <taxon>Micrococcales</taxon>
        <taxon>Microbacteriaceae</taxon>
        <taxon>Cryobacterium</taxon>
    </lineage>
</organism>
<evidence type="ECO:0000259" key="4">
    <source>
        <dbReference type="Pfam" id="PF07804"/>
    </source>
</evidence>
<feature type="domain" description="HipA-like C-terminal" evidence="4">
    <location>
        <begin position="179"/>
        <end position="391"/>
    </location>
</feature>
<dbReference type="GO" id="GO:0004674">
    <property type="term" value="F:protein serine/threonine kinase activity"/>
    <property type="evidence" value="ECO:0007669"/>
    <property type="project" value="TreeGrafter"/>
</dbReference>
<comment type="similarity">
    <text evidence="1">Belongs to the HipA Ser/Thr kinase family.</text>
</comment>
<dbReference type="InterPro" id="IPR052028">
    <property type="entry name" value="HipA_Ser/Thr_kinase"/>
</dbReference>
<reference evidence="6 7" key="1">
    <citation type="submission" date="2019-03" db="EMBL/GenBank/DDBJ databases">
        <title>Genomics of glacier-inhabiting Cryobacterium strains.</title>
        <authorList>
            <person name="Liu Q."/>
            <person name="Xin Y.-H."/>
        </authorList>
    </citation>
    <scope>NUCLEOTIDE SEQUENCE [LARGE SCALE GENOMIC DNA]</scope>
    <source>
        <strain evidence="6 7">MDT1-3</strain>
    </source>
</reference>
<feature type="domain" description="HipA N-terminal subdomain 1" evidence="5">
    <location>
        <begin position="38"/>
        <end position="99"/>
    </location>
</feature>
<keyword evidence="7" id="KW-1185">Reference proteome</keyword>
<gene>
    <name evidence="6" type="ORF">E3O19_07730</name>
</gene>